<feature type="transmembrane region" description="Helical" evidence="1">
    <location>
        <begin position="32"/>
        <end position="57"/>
    </location>
</feature>
<keyword evidence="1" id="KW-1133">Transmembrane helix</keyword>
<keyword evidence="1" id="KW-0812">Transmembrane</keyword>
<evidence type="ECO:0000313" key="4">
    <source>
        <dbReference type="Proteomes" id="UP000032671"/>
    </source>
</evidence>
<name>A0A0D6N6C3_9PROT</name>
<proteinExistence type="predicted"/>
<dbReference type="RefSeq" id="WP_146806999.1">
    <property type="nucleotide sequence ID" value="NZ_BAMV01000044.1"/>
</dbReference>
<evidence type="ECO:0000313" key="2">
    <source>
        <dbReference type="EMBL" id="GAN61582.1"/>
    </source>
</evidence>
<evidence type="ECO:0000256" key="1">
    <source>
        <dbReference type="SAM" id="Phobius"/>
    </source>
</evidence>
<organism evidence="2 4">
    <name type="scientific">Acetobacter cibinongensis</name>
    <dbReference type="NCBI Taxonomy" id="146475"/>
    <lineage>
        <taxon>Bacteria</taxon>
        <taxon>Pseudomonadati</taxon>
        <taxon>Pseudomonadota</taxon>
        <taxon>Alphaproteobacteria</taxon>
        <taxon>Acetobacterales</taxon>
        <taxon>Acetobacteraceae</taxon>
        <taxon>Acetobacter</taxon>
    </lineage>
</organism>
<evidence type="ECO:0000313" key="5">
    <source>
        <dbReference type="Proteomes" id="UP000321891"/>
    </source>
</evidence>
<dbReference type="STRING" id="1231339.Abci_046_015"/>
<dbReference type="EMBL" id="BAMV01000044">
    <property type="protein sequence ID" value="GAN61582.1"/>
    <property type="molecule type" value="Genomic_DNA"/>
</dbReference>
<accession>A0A0D6N6C3</accession>
<comment type="caution">
    <text evidence="2">The sequence shown here is derived from an EMBL/GenBank/DDBJ whole genome shotgun (WGS) entry which is preliminary data.</text>
</comment>
<keyword evidence="1" id="KW-0472">Membrane</keyword>
<reference evidence="2 4" key="1">
    <citation type="submission" date="2012-11" db="EMBL/GenBank/DDBJ databases">
        <title>Whole genome sequence of Acetobacter cibinongensis 4H-1.</title>
        <authorList>
            <person name="Azuma Y."/>
            <person name="Higashiura N."/>
            <person name="Hirakawa H."/>
            <person name="Matsushita K."/>
        </authorList>
    </citation>
    <scope>NUCLEOTIDE SEQUENCE [LARGE SCALE GENOMIC DNA]</scope>
    <source>
        <strain evidence="2 4">4H-1</strain>
    </source>
</reference>
<dbReference type="Proteomes" id="UP000321891">
    <property type="component" value="Unassembled WGS sequence"/>
</dbReference>
<accession>A0A6N3STZ1</accession>
<dbReference type="EMBL" id="BJVU01000016">
    <property type="protein sequence ID" value="GEL59923.1"/>
    <property type="molecule type" value="Genomic_DNA"/>
</dbReference>
<evidence type="ECO:0000313" key="3">
    <source>
        <dbReference type="EMBL" id="GEL59923.1"/>
    </source>
</evidence>
<reference evidence="3 5" key="2">
    <citation type="submission" date="2019-07" db="EMBL/GenBank/DDBJ databases">
        <title>Whole genome shotgun sequence of Acetobacter cibinongensis NBRC 16605.</title>
        <authorList>
            <person name="Hosoyama A."/>
            <person name="Uohara A."/>
            <person name="Ohji S."/>
            <person name="Ichikawa N."/>
        </authorList>
    </citation>
    <scope>NUCLEOTIDE SEQUENCE [LARGE SCALE GENOMIC DNA]</scope>
    <source>
        <strain evidence="3 5">NBRC 16605</strain>
    </source>
</reference>
<keyword evidence="5" id="KW-1185">Reference proteome</keyword>
<protein>
    <submittedName>
        <fullName evidence="2">Uncharacterized protein</fullName>
    </submittedName>
</protein>
<gene>
    <name evidence="2" type="ORF">Abci_046_015</name>
    <name evidence="3" type="ORF">ACI01nite_25250</name>
</gene>
<dbReference type="AlphaFoldDB" id="A0A0D6N6C3"/>
<sequence length="228" mass="26587">MTWQLFSPDLPFLNQITVSQEKHGVWEHILPYAPLITAVISAGISTAGIIVTFNLALKARLISEQQKKIAQTKLEVDVFDKRFDVFNAYQEYYNKIVANEYKEKNEITNDLLIFQALYERSIFLFSFDDFEILNNPKDILHKMTLYRLERFDEDFDEDPEWEAMNCDFHEKNATMALLLKQYAPKIMSERAMSSTTDLASDHIPQSTGLKAFLKRLKRAVYGWSEPLQ</sequence>
<dbReference type="Proteomes" id="UP000032671">
    <property type="component" value="Unassembled WGS sequence"/>
</dbReference>